<dbReference type="InterPro" id="IPR020845">
    <property type="entry name" value="AMP-binding_CS"/>
</dbReference>
<accession>A0ABN9Y5C6</accession>
<dbReference type="Pfam" id="PF00550">
    <property type="entry name" value="PP-binding"/>
    <property type="match status" value="1"/>
</dbReference>
<dbReference type="InterPro" id="IPR006162">
    <property type="entry name" value="Ppantetheine_attach_site"/>
</dbReference>
<dbReference type="Gene3D" id="2.30.38.10">
    <property type="entry name" value="Luciferase, Domain 3"/>
    <property type="match status" value="1"/>
</dbReference>
<dbReference type="InterPro" id="IPR045851">
    <property type="entry name" value="AMP-bd_C_sf"/>
</dbReference>
<dbReference type="PANTHER" id="PTHR45527:SF1">
    <property type="entry name" value="FATTY ACID SYNTHASE"/>
    <property type="match status" value="1"/>
</dbReference>
<dbReference type="InterPro" id="IPR036736">
    <property type="entry name" value="ACP-like_sf"/>
</dbReference>
<comment type="caution">
    <text evidence="5">The sequence shown here is derived from an EMBL/GenBank/DDBJ whole genome shotgun (WGS) entry which is preliminary data.</text>
</comment>
<dbReference type="InterPro" id="IPR025110">
    <property type="entry name" value="AMP-bd_C"/>
</dbReference>
<keyword evidence="2" id="KW-0597">Phosphoprotein</keyword>
<evidence type="ECO:0000313" key="5">
    <source>
        <dbReference type="EMBL" id="CAK0905838.1"/>
    </source>
</evidence>
<feature type="region of interest" description="Disordered" evidence="3">
    <location>
        <begin position="542"/>
        <end position="566"/>
    </location>
</feature>
<evidence type="ECO:0000256" key="1">
    <source>
        <dbReference type="ARBA" id="ARBA00022450"/>
    </source>
</evidence>
<evidence type="ECO:0000259" key="4">
    <source>
        <dbReference type="PROSITE" id="PS50075"/>
    </source>
</evidence>
<dbReference type="InterPro" id="IPR009081">
    <property type="entry name" value="PP-bd_ACP"/>
</dbReference>
<feature type="non-terminal residue" evidence="5">
    <location>
        <position position="734"/>
    </location>
</feature>
<feature type="domain" description="Carrier" evidence="4">
    <location>
        <begin position="643"/>
        <end position="722"/>
    </location>
</feature>
<protein>
    <recommendedName>
        <fullName evidence="4">Carrier domain-containing protein</fullName>
    </recommendedName>
</protein>
<dbReference type="Pfam" id="PF13193">
    <property type="entry name" value="AMP-binding_C"/>
    <property type="match status" value="1"/>
</dbReference>
<dbReference type="PROSITE" id="PS00012">
    <property type="entry name" value="PHOSPHOPANTETHEINE"/>
    <property type="match status" value="1"/>
</dbReference>
<dbReference type="InterPro" id="IPR000873">
    <property type="entry name" value="AMP-dep_synth/lig_dom"/>
</dbReference>
<name>A0ABN9Y5C6_9DINO</name>
<keyword evidence="6" id="KW-1185">Reference proteome</keyword>
<dbReference type="SUPFAM" id="SSF47336">
    <property type="entry name" value="ACP-like"/>
    <property type="match status" value="1"/>
</dbReference>
<dbReference type="Gene3D" id="3.40.50.980">
    <property type="match status" value="2"/>
</dbReference>
<dbReference type="EMBL" id="CAUYUJ010021614">
    <property type="protein sequence ID" value="CAK0905838.1"/>
    <property type="molecule type" value="Genomic_DNA"/>
</dbReference>
<dbReference type="Proteomes" id="UP001189429">
    <property type="component" value="Unassembled WGS sequence"/>
</dbReference>
<dbReference type="SUPFAM" id="SSF56801">
    <property type="entry name" value="Acetyl-CoA synthetase-like"/>
    <property type="match status" value="1"/>
</dbReference>
<dbReference type="PROSITE" id="PS50075">
    <property type="entry name" value="CARRIER"/>
    <property type="match status" value="1"/>
</dbReference>
<organism evidence="5 6">
    <name type="scientific">Prorocentrum cordatum</name>
    <dbReference type="NCBI Taxonomy" id="2364126"/>
    <lineage>
        <taxon>Eukaryota</taxon>
        <taxon>Sar</taxon>
        <taxon>Alveolata</taxon>
        <taxon>Dinophyceae</taxon>
        <taxon>Prorocentrales</taxon>
        <taxon>Prorocentraceae</taxon>
        <taxon>Prorocentrum</taxon>
    </lineage>
</organism>
<sequence length="734" mass="75403">MLPEPAASWLPPLLGPRAVPPAADIHELFVEQAAGSPLRLAVETEPLEDGQREPEEEAEDSLDECALSFATLRERAWALAAEIRTRAAGGEAVGAAFVAICLQRTPALVVAMLGVLAAGRAYVPLEPTHPGARLRFVLEDSGAPLLVTCWCARRRGLLPEGRLVRVTAVGGRVLSARRGGGASAPTTLDACRGSAAPSAARGPTDAAQLQRPAYLMYTSGSTGVPKGVVVPRRGVLNVLHAFNDAVRGGAPPPAGRDGQPLEILLAVTTYCFDISVLEIFWPLCFGFTLFLAGAGTSRSGPRLLALVRRLQPRVLQGTPATWRSLVSAGWCGQGQMAAICGGEAFPPALAEPLAGRAGGGVWNAYGPTEATIWATTHALPAPPGLAELRSVPIGRPLSNTELLAVEAGGAEGELFIGGAGVALGYHRRPELSAERFLPRGALPGGGPVAAPSGCAAGAGMFYRTGDLVRLLLCGALEFLGRMDQQVKFRGFRVELGEIEAVLEQHPRVASAAAALVVGDASVGRSSDESASLTAFVVLRREEEHPRGQGASGPQAADSGVGGRGGPVRGVFPATQPGLRSHAASTLPAYMVPRHVVFLPSLPLTASGKVDRGALAAARAAASAEAGRKESGPAPGAVLRELAASPVARLSALVAAATGVDVVGQAAGDPDVELAALGVDSMSAVRLAEAVSAELLGGREVPLELLLSEMTLSGLARFVESCGGEDRRAEGPARG</sequence>
<gene>
    <name evidence="5" type="ORF">PCOR1329_LOCUS81395</name>
</gene>
<dbReference type="Gene3D" id="3.30.300.30">
    <property type="match status" value="1"/>
</dbReference>
<dbReference type="NCBIfam" id="TIGR01733">
    <property type="entry name" value="AA-adenyl-dom"/>
    <property type="match status" value="1"/>
</dbReference>
<evidence type="ECO:0000256" key="2">
    <source>
        <dbReference type="ARBA" id="ARBA00022553"/>
    </source>
</evidence>
<dbReference type="Gene3D" id="1.10.1200.10">
    <property type="entry name" value="ACP-like"/>
    <property type="match status" value="1"/>
</dbReference>
<reference evidence="5" key="1">
    <citation type="submission" date="2023-10" db="EMBL/GenBank/DDBJ databases">
        <authorList>
            <person name="Chen Y."/>
            <person name="Shah S."/>
            <person name="Dougan E. K."/>
            <person name="Thang M."/>
            <person name="Chan C."/>
        </authorList>
    </citation>
    <scope>NUCLEOTIDE SEQUENCE [LARGE SCALE GENOMIC DNA]</scope>
</reference>
<keyword evidence="1" id="KW-0596">Phosphopantetheine</keyword>
<dbReference type="Pfam" id="PF00501">
    <property type="entry name" value="AMP-binding"/>
    <property type="match status" value="1"/>
</dbReference>
<proteinExistence type="predicted"/>
<evidence type="ECO:0000313" key="6">
    <source>
        <dbReference type="Proteomes" id="UP001189429"/>
    </source>
</evidence>
<dbReference type="PROSITE" id="PS00455">
    <property type="entry name" value="AMP_BINDING"/>
    <property type="match status" value="1"/>
</dbReference>
<evidence type="ECO:0000256" key="3">
    <source>
        <dbReference type="SAM" id="MobiDB-lite"/>
    </source>
</evidence>
<dbReference type="PANTHER" id="PTHR45527">
    <property type="entry name" value="NONRIBOSOMAL PEPTIDE SYNTHETASE"/>
    <property type="match status" value="1"/>
</dbReference>
<dbReference type="InterPro" id="IPR010071">
    <property type="entry name" value="AA_adenyl_dom"/>
</dbReference>